<dbReference type="AlphaFoldDB" id="A0A9Q4T458"/>
<accession>A0A9Q4T458</accession>
<dbReference type="EMBL" id="RPBY01000013">
    <property type="protein sequence ID" value="NCH89915.1"/>
    <property type="molecule type" value="Genomic_DNA"/>
</dbReference>
<evidence type="ECO:0000313" key="2">
    <source>
        <dbReference type="Proteomes" id="UP000778262"/>
    </source>
</evidence>
<gene>
    <name evidence="1" type="ORF">EHJ13_21120</name>
</gene>
<evidence type="ECO:0000313" key="1">
    <source>
        <dbReference type="EMBL" id="NCH89915.1"/>
    </source>
</evidence>
<organism evidence="1 2">
    <name type="scientific">Cronobacter dublinensis</name>
    <dbReference type="NCBI Taxonomy" id="413497"/>
    <lineage>
        <taxon>Bacteria</taxon>
        <taxon>Pseudomonadati</taxon>
        <taxon>Pseudomonadota</taxon>
        <taxon>Gammaproteobacteria</taxon>
        <taxon>Enterobacterales</taxon>
        <taxon>Enterobacteriaceae</taxon>
        <taxon>Cronobacter</taxon>
    </lineage>
</organism>
<sequence length="94" mass="10175">MHTQKVNGAAPESAEQCEKPLSMSQLTDLFCYIMDCSQGQKQPGCFIPPPNGDLIVAQSEDGSKTAIIWTQNGWPLCASVPEDYYLAVLSGIPL</sequence>
<protein>
    <submittedName>
        <fullName evidence="1">Uncharacterized protein</fullName>
    </submittedName>
</protein>
<proteinExistence type="predicted"/>
<dbReference type="Proteomes" id="UP000778262">
    <property type="component" value="Unassembled WGS sequence"/>
</dbReference>
<reference evidence="1" key="1">
    <citation type="submission" date="2018-11" db="EMBL/GenBank/DDBJ databases">
        <title>Genomics analysis of Putative Virulence Factors on Adhesion and Cytotoxicity for Cronobacter spp.</title>
        <authorList>
            <person name="Cui J."/>
        </authorList>
    </citation>
    <scope>NUCLEOTIDE SEQUENCE</scope>
    <source>
        <strain evidence="1">SD69</strain>
    </source>
</reference>
<comment type="caution">
    <text evidence="1">The sequence shown here is derived from an EMBL/GenBank/DDBJ whole genome shotgun (WGS) entry which is preliminary data.</text>
</comment>
<name>A0A9Q4T458_9ENTR</name>